<dbReference type="Proteomes" id="UP000887540">
    <property type="component" value="Unplaced"/>
</dbReference>
<evidence type="ECO:0000313" key="4">
    <source>
        <dbReference type="WBParaSite" id="ACRNAN_scaffold147.g19808.t1"/>
    </source>
</evidence>
<dbReference type="AlphaFoldDB" id="A0A914CU87"/>
<proteinExistence type="inferred from homology"/>
<evidence type="ECO:0000259" key="2">
    <source>
        <dbReference type="Pfam" id="PF10193"/>
    </source>
</evidence>
<dbReference type="GO" id="GO:0042162">
    <property type="term" value="F:telomeric DNA binding"/>
    <property type="evidence" value="ECO:0007669"/>
    <property type="project" value="TreeGrafter"/>
</dbReference>
<dbReference type="PANTHER" id="PTHR15830">
    <property type="entry name" value="TELOMERE LENGTH REGULATION PROTEIN TEL2 FAMILY MEMBER"/>
    <property type="match status" value="1"/>
</dbReference>
<keyword evidence="3" id="KW-1185">Reference proteome</keyword>
<protein>
    <submittedName>
        <fullName evidence="4">Telomere length regulation protein conserved domain-containing protein</fullName>
    </submittedName>
</protein>
<dbReference type="GO" id="GO:0051083">
    <property type="term" value="P:'de novo' cotranslational protein folding"/>
    <property type="evidence" value="ECO:0007669"/>
    <property type="project" value="TreeGrafter"/>
</dbReference>
<dbReference type="GO" id="GO:0051879">
    <property type="term" value="F:Hsp90 protein binding"/>
    <property type="evidence" value="ECO:0007669"/>
    <property type="project" value="TreeGrafter"/>
</dbReference>
<organism evidence="3 4">
    <name type="scientific">Acrobeloides nanus</name>
    <dbReference type="NCBI Taxonomy" id="290746"/>
    <lineage>
        <taxon>Eukaryota</taxon>
        <taxon>Metazoa</taxon>
        <taxon>Ecdysozoa</taxon>
        <taxon>Nematoda</taxon>
        <taxon>Chromadorea</taxon>
        <taxon>Rhabditida</taxon>
        <taxon>Tylenchina</taxon>
        <taxon>Cephalobomorpha</taxon>
        <taxon>Cephaloboidea</taxon>
        <taxon>Cephalobidae</taxon>
        <taxon>Acrobeloides</taxon>
    </lineage>
</organism>
<dbReference type="PANTHER" id="PTHR15830:SF10">
    <property type="entry name" value="TELOMERE LENGTH REGULATION PROTEIN TEL2 HOMOLOG"/>
    <property type="match status" value="1"/>
</dbReference>
<comment type="similarity">
    <text evidence="1">Belongs to the TEL2 family.</text>
</comment>
<dbReference type="WBParaSite" id="ACRNAN_scaffold147.g19808.t1">
    <property type="protein sequence ID" value="ACRNAN_scaffold147.g19808.t1"/>
    <property type="gene ID" value="ACRNAN_scaffold147.g19808"/>
</dbReference>
<dbReference type="InterPro" id="IPR038528">
    <property type="entry name" value="TEL2_C_sf"/>
</dbReference>
<evidence type="ECO:0000313" key="3">
    <source>
        <dbReference type="Proteomes" id="UP000887540"/>
    </source>
</evidence>
<sequence length="796" mass="91766">MLIEDRLNSLKDRIQVVTEREVFLSVLSDIFQLLRDDQCNLNQYLSLLNVLVGRFHPALFGLLTENEFHERFARIFVQRFPQETLAHLICSLSTVPKSNSYMFEKLISLVEIVLQTQLMSILCTPLSQCEAEDLGRLQFTRALASFPDRIFNFFEYDRTKNLSSNSMHVAFSIIARFHELLIDAIKCAVKQAIDEPIDIDLCSMLVADLTVNSSEIAKKFILSLLEENSSNDWTIVYQKLFLSEHSEPKRREQLLVLLVHWLRSSDQLYLVFGDLVIKNPLLRRILTQRILVDKPQNSLPEIHQLVSKVVGYIAMVDKEVLKSTFIHLLRIWCDQAKLLHISNFQQQLQLSVALILVAKNISQEDRKQMVEDVNPMLLRAIPEYLKLIDTSRRQMGMLIAETLINYFKCTDQELHFDYNNDDRLLQQLKDIIKDGPSNSVSALSEKLATLESKEEYKPQSQDRKVKIEPTILDSDDDDEAECSDKAFVESMEIYLKNPKNRPNYLRDCLEQLTEKENYKRFASALTEIPRLIHERAIGFDDLALQLMESLLFLENRFNLPNFSELRSEAMELCFVRRPELVSYAVRILFSQNCSMSERFFILEAMEGAAKRFSEMRDVKKDVNLKKSDSVGEVGKVIRRNTQPKSLEYSMNPFSDVVPQFVYPLLNIKELGSHLKVENIDQALSGKILLTISKILVYAQNSPAIIRIASTLSPVLYALRRSEDSFVVHGCLCCYAALIDSIPKTALLASFETEIMDWVDFCESLMESKQVEADPLLRNSIDFTLHKIISVINKERL</sequence>
<dbReference type="GO" id="GO:0005829">
    <property type="term" value="C:cytosol"/>
    <property type="evidence" value="ECO:0007669"/>
    <property type="project" value="TreeGrafter"/>
</dbReference>
<name>A0A914CU87_9BILA</name>
<dbReference type="InterPro" id="IPR019337">
    <property type="entry name" value="Telomere_length_regulation_dom"/>
</dbReference>
<dbReference type="Pfam" id="PF10193">
    <property type="entry name" value="Telomere_reg-2"/>
    <property type="match status" value="1"/>
</dbReference>
<dbReference type="Gene3D" id="1.25.40.720">
    <property type="entry name" value="Telomere length regulation protein 2, C-terminal domain"/>
    <property type="match status" value="1"/>
</dbReference>
<reference evidence="4" key="1">
    <citation type="submission" date="2022-11" db="UniProtKB">
        <authorList>
            <consortium name="WormBaseParasite"/>
        </authorList>
    </citation>
    <scope>IDENTIFICATION</scope>
</reference>
<feature type="domain" description="Telomere length regulation protein conserved" evidence="2">
    <location>
        <begin position="502"/>
        <end position="609"/>
    </location>
</feature>
<accession>A0A914CU87</accession>
<dbReference type="InterPro" id="IPR051970">
    <property type="entry name" value="TEL2_Regulation"/>
</dbReference>
<evidence type="ECO:0000256" key="1">
    <source>
        <dbReference type="ARBA" id="ARBA00006133"/>
    </source>
</evidence>